<dbReference type="Pfam" id="PF01588">
    <property type="entry name" value="tRNA_bind"/>
    <property type="match status" value="1"/>
</dbReference>
<evidence type="ECO:0000256" key="3">
    <source>
        <dbReference type="ARBA" id="ARBA00008653"/>
    </source>
</evidence>
<dbReference type="HAMAP" id="MF_00283">
    <property type="entry name" value="Phe_tRNA_synth_beta1"/>
    <property type="match status" value="1"/>
</dbReference>
<dbReference type="InterPro" id="IPR005121">
    <property type="entry name" value="Fdx_antiC-bd"/>
</dbReference>
<dbReference type="SUPFAM" id="SSF46955">
    <property type="entry name" value="Putative DNA-binding domain"/>
    <property type="match status" value="1"/>
</dbReference>
<dbReference type="SUPFAM" id="SSF55681">
    <property type="entry name" value="Class II aaRS and biotin synthetases"/>
    <property type="match status" value="1"/>
</dbReference>
<comment type="catalytic activity">
    <reaction evidence="18">
        <text>tRNA(Phe) + L-phenylalanine + ATP = L-phenylalanyl-tRNA(Phe) + AMP + diphosphate + H(+)</text>
        <dbReference type="Rhea" id="RHEA:19413"/>
        <dbReference type="Rhea" id="RHEA-COMP:9668"/>
        <dbReference type="Rhea" id="RHEA-COMP:9699"/>
        <dbReference type="ChEBI" id="CHEBI:15378"/>
        <dbReference type="ChEBI" id="CHEBI:30616"/>
        <dbReference type="ChEBI" id="CHEBI:33019"/>
        <dbReference type="ChEBI" id="CHEBI:58095"/>
        <dbReference type="ChEBI" id="CHEBI:78442"/>
        <dbReference type="ChEBI" id="CHEBI:78531"/>
        <dbReference type="ChEBI" id="CHEBI:456215"/>
        <dbReference type="EC" id="6.1.1.20"/>
    </reaction>
</comment>
<dbReference type="InterPro" id="IPR002547">
    <property type="entry name" value="tRNA-bd_dom"/>
</dbReference>
<reference evidence="22" key="1">
    <citation type="submission" date="2020-05" db="EMBL/GenBank/DDBJ databases">
        <authorList>
            <person name="Chiriac C."/>
            <person name="Salcher M."/>
            <person name="Ghai R."/>
            <person name="Kavagutti S V."/>
        </authorList>
    </citation>
    <scope>NUCLEOTIDE SEQUENCE</scope>
</reference>
<keyword evidence="12" id="KW-0067">ATP-binding</keyword>
<keyword evidence="14" id="KW-0694">RNA-binding</keyword>
<dbReference type="NCBIfam" id="TIGR00472">
    <property type="entry name" value="pheT_bact"/>
    <property type="match status" value="1"/>
</dbReference>
<dbReference type="Pfam" id="PF03483">
    <property type="entry name" value="B3_4"/>
    <property type="match status" value="1"/>
</dbReference>
<evidence type="ECO:0000256" key="1">
    <source>
        <dbReference type="ARBA" id="ARBA00001946"/>
    </source>
</evidence>
<evidence type="ECO:0000256" key="2">
    <source>
        <dbReference type="ARBA" id="ARBA00004496"/>
    </source>
</evidence>
<dbReference type="Gene3D" id="2.40.50.140">
    <property type="entry name" value="Nucleic acid-binding proteins"/>
    <property type="match status" value="1"/>
</dbReference>
<dbReference type="EC" id="6.1.1.20" evidence="5"/>
<dbReference type="InterPro" id="IPR036690">
    <property type="entry name" value="Fdx_antiC-bd_sf"/>
</dbReference>
<keyword evidence="7" id="KW-0963">Cytoplasm</keyword>
<dbReference type="CDD" id="cd00769">
    <property type="entry name" value="PheRS_beta_core"/>
    <property type="match status" value="1"/>
</dbReference>
<comment type="subunit">
    <text evidence="4">Tetramer of two alpha and two beta subunits.</text>
</comment>
<evidence type="ECO:0000256" key="10">
    <source>
        <dbReference type="ARBA" id="ARBA00022723"/>
    </source>
</evidence>
<dbReference type="SMART" id="SM00874">
    <property type="entry name" value="B5"/>
    <property type="match status" value="1"/>
</dbReference>
<dbReference type="AlphaFoldDB" id="A0A6J6EQD1"/>
<evidence type="ECO:0000256" key="14">
    <source>
        <dbReference type="ARBA" id="ARBA00022884"/>
    </source>
</evidence>
<keyword evidence="11" id="KW-0547">Nucleotide-binding</keyword>
<dbReference type="PANTHER" id="PTHR10947:SF0">
    <property type="entry name" value="PHENYLALANINE--TRNA LIGASE BETA SUBUNIT"/>
    <property type="match status" value="1"/>
</dbReference>
<evidence type="ECO:0000256" key="4">
    <source>
        <dbReference type="ARBA" id="ARBA00011209"/>
    </source>
</evidence>
<dbReference type="SMART" id="SM00896">
    <property type="entry name" value="FDX-ACB"/>
    <property type="match status" value="1"/>
</dbReference>
<feature type="domain" description="FDX-ACB" evidence="20">
    <location>
        <begin position="724"/>
        <end position="817"/>
    </location>
</feature>
<evidence type="ECO:0000259" key="21">
    <source>
        <dbReference type="PROSITE" id="PS51483"/>
    </source>
</evidence>
<dbReference type="PROSITE" id="PS51447">
    <property type="entry name" value="FDX_ACB"/>
    <property type="match status" value="1"/>
</dbReference>
<dbReference type="InterPro" id="IPR005146">
    <property type="entry name" value="B3/B4_tRNA-bd"/>
</dbReference>
<accession>A0A6J6EQD1</accession>
<dbReference type="Pfam" id="PF17759">
    <property type="entry name" value="tRNA_synthFbeta"/>
    <property type="match status" value="1"/>
</dbReference>
<dbReference type="Gene3D" id="3.30.56.10">
    <property type="match status" value="2"/>
</dbReference>
<dbReference type="InterPro" id="IPR045864">
    <property type="entry name" value="aa-tRNA-synth_II/BPL/LPL"/>
</dbReference>
<evidence type="ECO:0000256" key="13">
    <source>
        <dbReference type="ARBA" id="ARBA00022842"/>
    </source>
</evidence>
<dbReference type="InterPro" id="IPR033714">
    <property type="entry name" value="tRNA_bind_bactPheRS"/>
</dbReference>
<dbReference type="Pfam" id="PF03484">
    <property type="entry name" value="B5"/>
    <property type="match status" value="1"/>
</dbReference>
<evidence type="ECO:0000256" key="6">
    <source>
        <dbReference type="ARBA" id="ARBA00017032"/>
    </source>
</evidence>
<dbReference type="SUPFAM" id="SSF50249">
    <property type="entry name" value="Nucleic acid-binding proteins"/>
    <property type="match status" value="1"/>
</dbReference>
<dbReference type="Gene3D" id="3.30.70.380">
    <property type="entry name" value="Ferrodoxin-fold anticodon-binding domain"/>
    <property type="match status" value="1"/>
</dbReference>
<dbReference type="PROSITE" id="PS50886">
    <property type="entry name" value="TRBD"/>
    <property type="match status" value="1"/>
</dbReference>
<dbReference type="SUPFAM" id="SSF54991">
    <property type="entry name" value="Anticodon-binding domain of PheRS"/>
    <property type="match status" value="1"/>
</dbReference>
<dbReference type="GO" id="GO:0004826">
    <property type="term" value="F:phenylalanine-tRNA ligase activity"/>
    <property type="evidence" value="ECO:0007669"/>
    <property type="project" value="UniProtKB-EC"/>
</dbReference>
<dbReference type="SMART" id="SM00873">
    <property type="entry name" value="B3_4"/>
    <property type="match status" value="1"/>
</dbReference>
<evidence type="ECO:0000256" key="11">
    <source>
        <dbReference type="ARBA" id="ARBA00022741"/>
    </source>
</evidence>
<evidence type="ECO:0000256" key="17">
    <source>
        <dbReference type="ARBA" id="ARBA00033189"/>
    </source>
</evidence>
<evidence type="ECO:0000256" key="5">
    <source>
        <dbReference type="ARBA" id="ARBA00012814"/>
    </source>
</evidence>
<dbReference type="GO" id="GO:0000049">
    <property type="term" value="F:tRNA binding"/>
    <property type="evidence" value="ECO:0007669"/>
    <property type="project" value="UniProtKB-KW"/>
</dbReference>
<dbReference type="InterPro" id="IPR041616">
    <property type="entry name" value="PheRS_beta_core"/>
</dbReference>
<keyword evidence="15" id="KW-0648">Protein biosynthesis</keyword>
<dbReference type="Gene3D" id="3.50.40.10">
    <property type="entry name" value="Phenylalanyl-trna Synthetase, Chain B, domain 3"/>
    <property type="match status" value="1"/>
</dbReference>
<evidence type="ECO:0000313" key="22">
    <source>
        <dbReference type="EMBL" id="CAB4578267.1"/>
    </source>
</evidence>
<evidence type="ECO:0000256" key="15">
    <source>
        <dbReference type="ARBA" id="ARBA00022917"/>
    </source>
</evidence>
<feature type="domain" description="TRNA-binding" evidence="19">
    <location>
        <begin position="41"/>
        <end position="150"/>
    </location>
</feature>
<evidence type="ECO:0000256" key="16">
    <source>
        <dbReference type="ARBA" id="ARBA00023146"/>
    </source>
</evidence>
<dbReference type="InterPro" id="IPR045060">
    <property type="entry name" value="Phe-tRNA-ligase_IIc_bsu"/>
</dbReference>
<comment type="cofactor">
    <cofactor evidence="1">
        <name>Mg(2+)</name>
        <dbReference type="ChEBI" id="CHEBI:18420"/>
    </cofactor>
</comment>
<sequence length="818" mass="90336">MKLPISWINEFVKFPKNTKTEIIVENLVSLGYEVESVEIFGDVQGPVVVGKVEKIEILSEFKKPIRYCQVKVGNKTNGIICGASNFNEGDLVVVALPGAVLPGDFKISQRETYGKISQGMICSAKELGFSDNHEGIMVLKSDIKVGADAKEILGLGEIVLDIAVLPDRGYAMSIRGIGRELALAMNVKYIDPISQKVPKVKKSSKLKANIKTTKASKLALVSLTDYDTKSETPLFMQRRLAQAGFRSISLPVDVTNYLMLEIGQPLHAFDADKVNGSVVVRNAKNGESLETLDHVKRKLVENDLVIADSKKVLSVAGVMGGLESEISEKSKNLIIESAVFDKGSISKTSRNLKLPSEASKRFERGTDPSINEYAAILAAHYLAKYGKAKINGISSAKKSIKNHSVIFSPQEVNRLIGVGIENLIMLKILKSLDMKVSKIGKNWKITPPAWRHDINLAADLVEEIIRIWGYHQIPSQLPKTNIGTGLSSSQKVKRSLSVKMASMGLNEVLNYPFISLEKINNLGIKPNDERQNLVRLANPLSEDLPYLRSTLLPGLFDAVIRNISRGNYNLALFEQGSVYLKPKKKQSKIKPQLLKRPSSKEIQLLDDLIPDQPKMISAILTGEKYNSGWWPNSQKYNWHDPIEMVTRLCEECGIKVSVENANNAPFHPGRCAEISIGEKILGYAGEFNPSVLEKIGINGKVYGFEIVSDLIVELAQVIKAPVFSSMPVVKEDLAFVVAKSVTAIEVIETIKNSSGDLLESVRLFDVYEGSNVGEDKKSLAFSLRFRAIDRTLNSEEISTLRGQIIETVQQRHRGSLRA</sequence>
<dbReference type="GO" id="GO:0005524">
    <property type="term" value="F:ATP binding"/>
    <property type="evidence" value="ECO:0007669"/>
    <property type="project" value="UniProtKB-KW"/>
</dbReference>
<proteinExistence type="inferred from homology"/>
<dbReference type="SUPFAM" id="SSF56037">
    <property type="entry name" value="PheT/TilS domain"/>
    <property type="match status" value="1"/>
</dbReference>
<gene>
    <name evidence="22" type="ORF">UFOPK1740_00713</name>
</gene>
<dbReference type="PROSITE" id="PS51483">
    <property type="entry name" value="B5"/>
    <property type="match status" value="1"/>
</dbReference>
<dbReference type="InterPro" id="IPR005147">
    <property type="entry name" value="tRNA_synthase_B5-dom"/>
</dbReference>
<dbReference type="GO" id="GO:0006432">
    <property type="term" value="P:phenylalanyl-tRNA aminoacylation"/>
    <property type="evidence" value="ECO:0007669"/>
    <property type="project" value="InterPro"/>
</dbReference>
<keyword evidence="16" id="KW-0030">Aminoacyl-tRNA synthetase</keyword>
<dbReference type="InterPro" id="IPR012340">
    <property type="entry name" value="NA-bd_OB-fold"/>
</dbReference>
<evidence type="ECO:0000256" key="18">
    <source>
        <dbReference type="ARBA" id="ARBA00049255"/>
    </source>
</evidence>
<feature type="domain" description="B5" evidence="21">
    <location>
        <begin position="400"/>
        <end position="475"/>
    </location>
</feature>
<dbReference type="FunFam" id="2.40.50.140:FF:000045">
    <property type="entry name" value="Phenylalanine--tRNA ligase beta subunit"/>
    <property type="match status" value="1"/>
</dbReference>
<keyword evidence="10" id="KW-0479">Metal-binding</keyword>
<dbReference type="Pfam" id="PF03147">
    <property type="entry name" value="FDX-ACB"/>
    <property type="match status" value="1"/>
</dbReference>
<dbReference type="InterPro" id="IPR004532">
    <property type="entry name" value="Phe-tRNA-ligase_IIc_bsu_bact"/>
</dbReference>
<evidence type="ECO:0000256" key="12">
    <source>
        <dbReference type="ARBA" id="ARBA00022840"/>
    </source>
</evidence>
<dbReference type="GO" id="GO:0009328">
    <property type="term" value="C:phenylalanine-tRNA ligase complex"/>
    <property type="evidence" value="ECO:0007669"/>
    <property type="project" value="TreeGrafter"/>
</dbReference>
<keyword evidence="8" id="KW-0820">tRNA-binding</keyword>
<keyword evidence="13" id="KW-0460">Magnesium</keyword>
<dbReference type="GO" id="GO:0000287">
    <property type="term" value="F:magnesium ion binding"/>
    <property type="evidence" value="ECO:0007669"/>
    <property type="project" value="InterPro"/>
</dbReference>
<evidence type="ECO:0000259" key="19">
    <source>
        <dbReference type="PROSITE" id="PS50886"/>
    </source>
</evidence>
<name>A0A6J6EQD1_9ZZZZ</name>
<dbReference type="Gene3D" id="3.30.930.10">
    <property type="entry name" value="Bira Bifunctional Protein, Domain 2"/>
    <property type="match status" value="1"/>
</dbReference>
<comment type="subcellular location">
    <subcellularLocation>
        <location evidence="2">Cytoplasm</location>
    </subcellularLocation>
</comment>
<dbReference type="PANTHER" id="PTHR10947">
    <property type="entry name" value="PHENYLALANYL-TRNA SYNTHETASE BETA CHAIN AND LEUCINE-RICH REPEAT-CONTAINING PROTEIN 47"/>
    <property type="match status" value="1"/>
</dbReference>
<protein>
    <recommendedName>
        <fullName evidence="6">Phenylalanine--tRNA ligase beta subunit</fullName>
        <ecNumber evidence="5">6.1.1.20</ecNumber>
    </recommendedName>
    <alternativeName>
        <fullName evidence="17">Phenylalanyl-tRNA synthetase beta subunit</fullName>
    </alternativeName>
</protein>
<dbReference type="InterPro" id="IPR020825">
    <property type="entry name" value="Phe-tRNA_synthase-like_B3/B4"/>
</dbReference>
<evidence type="ECO:0000256" key="8">
    <source>
        <dbReference type="ARBA" id="ARBA00022555"/>
    </source>
</evidence>
<comment type="similarity">
    <text evidence="3">Belongs to the phenylalanyl-tRNA synthetase beta subunit family. Type 1 subfamily.</text>
</comment>
<organism evidence="22">
    <name type="scientific">freshwater metagenome</name>
    <dbReference type="NCBI Taxonomy" id="449393"/>
    <lineage>
        <taxon>unclassified sequences</taxon>
        <taxon>metagenomes</taxon>
        <taxon>ecological metagenomes</taxon>
    </lineage>
</organism>
<evidence type="ECO:0000256" key="7">
    <source>
        <dbReference type="ARBA" id="ARBA00022490"/>
    </source>
</evidence>
<dbReference type="FunFam" id="3.30.70.380:FF:000001">
    <property type="entry name" value="Phenylalanine--tRNA ligase beta subunit"/>
    <property type="match status" value="1"/>
</dbReference>
<keyword evidence="9" id="KW-0436">Ligase</keyword>
<dbReference type="CDD" id="cd02796">
    <property type="entry name" value="tRNA_bind_bactPheRS"/>
    <property type="match status" value="1"/>
</dbReference>
<evidence type="ECO:0000259" key="20">
    <source>
        <dbReference type="PROSITE" id="PS51447"/>
    </source>
</evidence>
<dbReference type="EMBL" id="CAEZTU010000026">
    <property type="protein sequence ID" value="CAB4578267.1"/>
    <property type="molecule type" value="Genomic_DNA"/>
</dbReference>
<evidence type="ECO:0000256" key="9">
    <source>
        <dbReference type="ARBA" id="ARBA00022598"/>
    </source>
</evidence>
<dbReference type="InterPro" id="IPR009061">
    <property type="entry name" value="DNA-bd_dom_put_sf"/>
</dbReference>